<dbReference type="AlphaFoldDB" id="A0A2J7TDB5"/>
<feature type="transmembrane region" description="Helical" evidence="2">
    <location>
        <begin position="209"/>
        <end position="232"/>
    </location>
</feature>
<accession>A0A2J7TDB5</accession>
<dbReference type="RefSeq" id="WP_102844892.1">
    <property type="nucleotide sequence ID" value="NZ_PDZR01000024.1"/>
</dbReference>
<keyword evidence="2" id="KW-1133">Transmembrane helix</keyword>
<evidence type="ECO:0000256" key="1">
    <source>
        <dbReference type="SAM" id="MobiDB-lite"/>
    </source>
</evidence>
<organism evidence="3 4">
    <name type="scientific">Methylocella silvestris</name>
    <dbReference type="NCBI Taxonomy" id="199596"/>
    <lineage>
        <taxon>Bacteria</taxon>
        <taxon>Pseudomonadati</taxon>
        <taxon>Pseudomonadota</taxon>
        <taxon>Alphaproteobacteria</taxon>
        <taxon>Hyphomicrobiales</taxon>
        <taxon>Beijerinckiaceae</taxon>
        <taxon>Methylocella</taxon>
    </lineage>
</organism>
<proteinExistence type="predicted"/>
<sequence length="265" mass="29988">MKPRASCFYPGVVMHQRLRPRRHRFRYGIFLALFDLDELAALDGELRLFGYNRANVISFHDKDHLYAGAESLRAKVEGALRLAGLSAEGGPIRLLCMPRVFGYVFNPISVYFCYSAESDLVAILYEVNNTFGEKHVYLFDARGQQERIAQHCPKRLHVSPFMDMELTYRFTIRPPGARMAFNVNAADPEGVMLATSFSGRRVEFTGGRLLGLLFAYPLMTLKVIAGIHFEALRLLLKGMRLRPSPGPPDQSPSLIPLPERDEVRP</sequence>
<dbReference type="OrthoDB" id="9778801at2"/>
<reference evidence="3 4" key="1">
    <citation type="submission" date="2017-10" db="EMBL/GenBank/DDBJ databases">
        <title>Genome announcement of Methylocella silvestris TVC from permafrost.</title>
        <authorList>
            <person name="Wang J."/>
            <person name="Geng K."/>
            <person name="Ul-Haque F."/>
            <person name="Crombie A.T."/>
            <person name="Street L.E."/>
            <person name="Wookey P.A."/>
            <person name="Murrell J.C."/>
            <person name="Pratscher J."/>
        </authorList>
    </citation>
    <scope>NUCLEOTIDE SEQUENCE [LARGE SCALE GENOMIC DNA]</scope>
    <source>
        <strain evidence="3 4">TVC</strain>
    </source>
</reference>
<dbReference type="Pfam" id="PF07103">
    <property type="entry name" value="DUF1365"/>
    <property type="match status" value="1"/>
</dbReference>
<comment type="caution">
    <text evidence="3">The sequence shown here is derived from an EMBL/GenBank/DDBJ whole genome shotgun (WGS) entry which is preliminary data.</text>
</comment>
<evidence type="ECO:0000313" key="3">
    <source>
        <dbReference type="EMBL" id="PNG24767.1"/>
    </source>
</evidence>
<evidence type="ECO:0000256" key="2">
    <source>
        <dbReference type="SAM" id="Phobius"/>
    </source>
</evidence>
<name>A0A2J7TDB5_METSI</name>
<keyword evidence="2" id="KW-0472">Membrane</keyword>
<dbReference type="EMBL" id="PDZR01000024">
    <property type="protein sequence ID" value="PNG24767.1"/>
    <property type="molecule type" value="Genomic_DNA"/>
</dbReference>
<gene>
    <name evidence="3" type="ORF">CR492_16820</name>
</gene>
<dbReference type="PANTHER" id="PTHR33973:SF4">
    <property type="entry name" value="OS07G0153300 PROTEIN"/>
    <property type="match status" value="1"/>
</dbReference>
<dbReference type="InterPro" id="IPR010775">
    <property type="entry name" value="DUF1365"/>
</dbReference>
<feature type="region of interest" description="Disordered" evidence="1">
    <location>
        <begin position="243"/>
        <end position="265"/>
    </location>
</feature>
<keyword evidence="2" id="KW-0812">Transmembrane</keyword>
<evidence type="ECO:0008006" key="5">
    <source>
        <dbReference type="Google" id="ProtNLM"/>
    </source>
</evidence>
<protein>
    <recommendedName>
        <fullName evidence="5">DUF1365 domain-containing protein</fullName>
    </recommendedName>
</protein>
<dbReference type="Proteomes" id="UP000236286">
    <property type="component" value="Unassembled WGS sequence"/>
</dbReference>
<dbReference type="PANTHER" id="PTHR33973">
    <property type="entry name" value="OS07G0153300 PROTEIN"/>
    <property type="match status" value="1"/>
</dbReference>
<evidence type="ECO:0000313" key="4">
    <source>
        <dbReference type="Proteomes" id="UP000236286"/>
    </source>
</evidence>